<organism evidence="1">
    <name type="scientific">Timema monikensis</name>
    <dbReference type="NCBI Taxonomy" id="170555"/>
    <lineage>
        <taxon>Eukaryota</taxon>
        <taxon>Metazoa</taxon>
        <taxon>Ecdysozoa</taxon>
        <taxon>Arthropoda</taxon>
        <taxon>Hexapoda</taxon>
        <taxon>Insecta</taxon>
        <taxon>Pterygota</taxon>
        <taxon>Neoptera</taxon>
        <taxon>Polyneoptera</taxon>
        <taxon>Phasmatodea</taxon>
        <taxon>Timematodea</taxon>
        <taxon>Timematoidea</taxon>
        <taxon>Timematidae</taxon>
        <taxon>Timema</taxon>
    </lineage>
</organism>
<dbReference type="AlphaFoldDB" id="A0A7R9EJI4"/>
<protein>
    <submittedName>
        <fullName evidence="1">Uncharacterized protein</fullName>
    </submittedName>
</protein>
<proteinExistence type="predicted"/>
<name>A0A7R9EJI4_9NEOP</name>
<reference evidence="1" key="1">
    <citation type="submission" date="2020-11" db="EMBL/GenBank/DDBJ databases">
        <authorList>
            <person name="Tran Van P."/>
        </authorList>
    </citation>
    <scope>NUCLEOTIDE SEQUENCE</scope>
</reference>
<sequence length="38" mass="4074">MLGTQFISELLGDVIASLMCGCTSSCKMEPTISNQVHQ</sequence>
<gene>
    <name evidence="1" type="ORF">TMSB3V08_LOCUS10777</name>
</gene>
<evidence type="ECO:0000313" key="1">
    <source>
        <dbReference type="EMBL" id="CAD7434120.1"/>
    </source>
</evidence>
<accession>A0A7R9EJI4</accession>
<dbReference type="EMBL" id="OB797139">
    <property type="protein sequence ID" value="CAD7434120.1"/>
    <property type="molecule type" value="Genomic_DNA"/>
</dbReference>